<sequence>MNFALPSSSPIRLAPSFWLQPCTIFGRREIEESSTTVQDPSKRSVLSCSSRFETRSPIWALILQSQKPRGVCGTWTTCSLFLLCFGLWAASKGNRSMGRSSPLSFGPSYAGGLSLLGGFRLSGVLSAGQGFALLGFGIVLRRGAPPSQLGVGLQPLGIALWMACEVGLL</sequence>
<proteinExistence type="predicted"/>
<keyword evidence="2" id="KW-1185">Reference proteome</keyword>
<evidence type="ECO:0000313" key="1">
    <source>
        <dbReference type="EMBL" id="KAJ6676383.1"/>
    </source>
</evidence>
<accession>A0A9Q0SGP3</accession>
<dbReference type="AlphaFoldDB" id="A0A9Q0SGP3"/>
<dbReference type="Proteomes" id="UP001151529">
    <property type="component" value="Chromosome 15Z"/>
</dbReference>
<protein>
    <submittedName>
        <fullName evidence="1">Uncharacterized protein</fullName>
    </submittedName>
</protein>
<reference evidence="1" key="2">
    <citation type="journal article" date="2023" name="Int. J. Mol. Sci.">
        <title>De Novo Assembly and Annotation of 11 Diverse Shrub Willow (Salix) Genomes Reveals Novel Gene Organization in Sex-Linked Regions.</title>
        <authorList>
            <person name="Hyden B."/>
            <person name="Feng K."/>
            <person name="Yates T.B."/>
            <person name="Jawdy S."/>
            <person name="Cereghino C."/>
            <person name="Smart L.B."/>
            <person name="Muchero W."/>
        </authorList>
    </citation>
    <scope>NUCLEOTIDE SEQUENCE [LARGE SCALE GENOMIC DNA]</scope>
    <source>
        <tissue evidence="1">Shoot tip</tissue>
    </source>
</reference>
<comment type="caution">
    <text evidence="1">The sequence shown here is derived from an EMBL/GenBank/DDBJ whole genome shotgun (WGS) entry which is preliminary data.</text>
</comment>
<gene>
    <name evidence="1" type="ORF">OIU85_009648</name>
</gene>
<name>A0A9Q0SGP3_SALVM</name>
<organism evidence="1 2">
    <name type="scientific">Salix viminalis</name>
    <name type="common">Common osier</name>
    <name type="synonym">Basket willow</name>
    <dbReference type="NCBI Taxonomy" id="40686"/>
    <lineage>
        <taxon>Eukaryota</taxon>
        <taxon>Viridiplantae</taxon>
        <taxon>Streptophyta</taxon>
        <taxon>Embryophyta</taxon>
        <taxon>Tracheophyta</taxon>
        <taxon>Spermatophyta</taxon>
        <taxon>Magnoliopsida</taxon>
        <taxon>eudicotyledons</taxon>
        <taxon>Gunneridae</taxon>
        <taxon>Pentapetalae</taxon>
        <taxon>rosids</taxon>
        <taxon>fabids</taxon>
        <taxon>Malpighiales</taxon>
        <taxon>Salicaceae</taxon>
        <taxon>Saliceae</taxon>
        <taxon>Salix</taxon>
    </lineage>
</organism>
<reference evidence="1" key="1">
    <citation type="submission" date="2022-11" db="EMBL/GenBank/DDBJ databases">
        <authorList>
            <person name="Hyden B.L."/>
            <person name="Feng K."/>
            <person name="Yates T."/>
            <person name="Jawdy S."/>
            <person name="Smart L.B."/>
            <person name="Muchero W."/>
        </authorList>
    </citation>
    <scope>NUCLEOTIDE SEQUENCE</scope>
    <source>
        <tissue evidence="1">Shoot tip</tissue>
    </source>
</reference>
<dbReference type="EMBL" id="JAPFFL010000015">
    <property type="protein sequence ID" value="KAJ6676383.1"/>
    <property type="molecule type" value="Genomic_DNA"/>
</dbReference>
<evidence type="ECO:0000313" key="2">
    <source>
        <dbReference type="Proteomes" id="UP001151529"/>
    </source>
</evidence>